<dbReference type="InterPro" id="IPR012338">
    <property type="entry name" value="Beta-lactam/transpept-like"/>
</dbReference>
<accession>A0A7G1KP55</accession>
<sequence>MPHFRHTRTVDGVSSVASSSDPAELPAGVAGHAAPGFEPLVRAFARFVGDRPGAGGALAVHRHGEPLVDIWTGNATPATAWTHDTGAIVFSATKGVAATVIHRLADRGLLDYAAPVAEYWPEFGAAGKDRITVRQVLTHSAGLSGLPTIATGLDDVLDHELMQQRLAAAKPDALLGIPAYHALTFGWLLAGLGRAITGRTMAELFRTEVAGPLGVDGIHLGRPPDGAPTTVASIAGSRLAVVGSPLGALVLGRAYGIPGALGAVARSLFLPGVEALLEGDEPSILGTELAAGNGVCTAEALATMYGALACDGMAGGRRYLSSETIKALQRVERYRLDRALFYLPMLWHLGYHSLPVPGGRAGFGHIGLGGSFGWAEPRLGLSVGYVHNRMTLDRFAWDQVASGWVLPLAVRGAEAAGRRAARGGRRQAA</sequence>
<evidence type="ECO:0000259" key="2">
    <source>
        <dbReference type="Pfam" id="PF00144"/>
    </source>
</evidence>
<dbReference type="Pfam" id="PF00144">
    <property type="entry name" value="Beta-lactamase"/>
    <property type="match status" value="1"/>
</dbReference>
<evidence type="ECO:0000256" key="1">
    <source>
        <dbReference type="SAM" id="MobiDB-lite"/>
    </source>
</evidence>
<dbReference type="KEGG" id="nwl:NWFMUON74_47700"/>
<protein>
    <submittedName>
        <fullName evidence="3">Putative esterase/lipase/beta-lactamase</fullName>
    </submittedName>
</protein>
<dbReference type="InterPro" id="IPR001466">
    <property type="entry name" value="Beta-lactam-related"/>
</dbReference>
<evidence type="ECO:0000313" key="3">
    <source>
        <dbReference type="EMBL" id="BCK56998.1"/>
    </source>
</evidence>
<keyword evidence="4" id="KW-1185">Reference proteome</keyword>
<proteinExistence type="predicted"/>
<dbReference type="PANTHER" id="PTHR43319:SF3">
    <property type="entry name" value="BETA-LACTAMASE-RELATED DOMAIN-CONTAINING PROTEIN"/>
    <property type="match status" value="1"/>
</dbReference>
<feature type="region of interest" description="Disordered" evidence="1">
    <location>
        <begin position="1"/>
        <end position="24"/>
    </location>
</feature>
<gene>
    <name evidence="3" type="ORF">NWFMUON74_47700</name>
</gene>
<dbReference type="Proteomes" id="UP000516173">
    <property type="component" value="Chromosome"/>
</dbReference>
<dbReference type="SUPFAM" id="SSF56601">
    <property type="entry name" value="beta-lactamase/transpeptidase-like"/>
    <property type="match status" value="1"/>
</dbReference>
<dbReference type="Gene3D" id="3.40.710.10">
    <property type="entry name" value="DD-peptidase/beta-lactamase superfamily"/>
    <property type="match status" value="1"/>
</dbReference>
<dbReference type="InterPro" id="IPR052907">
    <property type="entry name" value="Beta-lactamase/esterase"/>
</dbReference>
<dbReference type="EMBL" id="AP023396">
    <property type="protein sequence ID" value="BCK56998.1"/>
    <property type="molecule type" value="Genomic_DNA"/>
</dbReference>
<feature type="domain" description="Beta-lactamase-related" evidence="2">
    <location>
        <begin position="44"/>
        <end position="392"/>
    </location>
</feature>
<dbReference type="AlphaFoldDB" id="A0A7G1KP55"/>
<reference evidence="3 4" key="1">
    <citation type="submission" date="2020-08" db="EMBL/GenBank/DDBJ databases">
        <title>Genome Sequencing of Nocardia wallacei strain FMUON74 and assembly.</title>
        <authorList>
            <person name="Toyokawa M."/>
            <person name="Uesaka K."/>
        </authorList>
    </citation>
    <scope>NUCLEOTIDE SEQUENCE [LARGE SCALE GENOMIC DNA]</scope>
    <source>
        <strain evidence="3 4">FMUON74</strain>
    </source>
</reference>
<evidence type="ECO:0000313" key="4">
    <source>
        <dbReference type="Proteomes" id="UP000516173"/>
    </source>
</evidence>
<dbReference type="PANTHER" id="PTHR43319">
    <property type="entry name" value="BETA-LACTAMASE-RELATED"/>
    <property type="match status" value="1"/>
</dbReference>
<organism evidence="3 4">
    <name type="scientific">Nocardia wallacei</name>
    <dbReference type="NCBI Taxonomy" id="480035"/>
    <lineage>
        <taxon>Bacteria</taxon>
        <taxon>Bacillati</taxon>
        <taxon>Actinomycetota</taxon>
        <taxon>Actinomycetes</taxon>
        <taxon>Mycobacteriales</taxon>
        <taxon>Nocardiaceae</taxon>
        <taxon>Nocardia</taxon>
    </lineage>
</organism>
<name>A0A7G1KP55_9NOCA</name>